<accession>A0ABR7CMI3</accession>
<keyword evidence="2" id="KW-1185">Reference proteome</keyword>
<evidence type="ECO:0008006" key="3">
    <source>
        <dbReference type="Google" id="ProtNLM"/>
    </source>
</evidence>
<evidence type="ECO:0000313" key="2">
    <source>
        <dbReference type="Proteomes" id="UP000636891"/>
    </source>
</evidence>
<proteinExistence type="predicted"/>
<dbReference type="Proteomes" id="UP000636891">
    <property type="component" value="Unassembled WGS sequence"/>
</dbReference>
<reference evidence="1 2" key="1">
    <citation type="submission" date="2020-08" db="EMBL/GenBank/DDBJ databases">
        <title>Genome public.</title>
        <authorList>
            <person name="Liu C."/>
            <person name="Sun Q."/>
        </authorList>
    </citation>
    <scope>NUCLEOTIDE SEQUENCE [LARGE SCALE GENOMIC DNA]</scope>
    <source>
        <strain evidence="1 2">New-7</strain>
    </source>
</reference>
<dbReference type="SUPFAM" id="SSF109998">
    <property type="entry name" value="Triger factor/SurA peptide-binding domain-like"/>
    <property type="match status" value="1"/>
</dbReference>
<protein>
    <recommendedName>
        <fullName evidence="3">Peptidyl-prolyl cis-trans isomerase</fullName>
    </recommendedName>
</protein>
<evidence type="ECO:0000313" key="1">
    <source>
        <dbReference type="EMBL" id="MBC5616888.1"/>
    </source>
</evidence>
<name>A0ABR7CMI3_9BACT</name>
<organism evidence="1 2">
    <name type="scientific">Alistipes hominis</name>
    <dbReference type="NCBI Taxonomy" id="2763015"/>
    <lineage>
        <taxon>Bacteria</taxon>
        <taxon>Pseudomonadati</taxon>
        <taxon>Bacteroidota</taxon>
        <taxon>Bacteroidia</taxon>
        <taxon>Bacteroidales</taxon>
        <taxon>Rikenellaceae</taxon>
        <taxon>Alistipes</taxon>
    </lineage>
</organism>
<sequence>MKFVPKILLVAVLLTAYSCKRFPNPFAEHNTILAEVENKKLYLHDVSPIFTPNMTSEDSLKILRSYVDQWVKKQLKIKEAERMLEESQKDIDQMVQEYRNSLLTHKVDQFYVDKNIDTLFTDTQIADYYNQNKADFILDKTLVKARIVRIPRSYDKKKTIEELMLTPREDGYQDLLDLCVKNNFELTELNQWTDFAVLRSLLPVDKTQDYDYLLNTAKVNEFEANDFIFYVRVLSVCRAGEYAPQESVREVIKRVIFNKRKEEIIRAHEDSLYRGALDNKEIVVNVN</sequence>
<dbReference type="PROSITE" id="PS51257">
    <property type="entry name" value="PROKAR_LIPOPROTEIN"/>
    <property type="match status" value="1"/>
</dbReference>
<comment type="caution">
    <text evidence="1">The sequence shown here is derived from an EMBL/GenBank/DDBJ whole genome shotgun (WGS) entry which is preliminary data.</text>
</comment>
<dbReference type="InterPro" id="IPR027304">
    <property type="entry name" value="Trigger_fact/SurA_dom_sf"/>
</dbReference>
<dbReference type="EMBL" id="JACOOK010000003">
    <property type="protein sequence ID" value="MBC5616888.1"/>
    <property type="molecule type" value="Genomic_DNA"/>
</dbReference>
<gene>
    <name evidence="1" type="ORF">H8S08_07635</name>
</gene>